<dbReference type="AlphaFoldDB" id="A0A2H0KKA1"/>
<dbReference type="EMBL" id="PCVK01000055">
    <property type="protein sequence ID" value="PIQ71687.1"/>
    <property type="molecule type" value="Genomic_DNA"/>
</dbReference>
<dbReference type="PANTHER" id="PTHR43575">
    <property type="entry name" value="PROTEIN ABCI7, CHLOROPLASTIC"/>
    <property type="match status" value="1"/>
</dbReference>
<dbReference type="InterPro" id="IPR055346">
    <property type="entry name" value="Fe-S_cluster_assembly_SufBD"/>
</dbReference>
<evidence type="ECO:0000313" key="2">
    <source>
        <dbReference type="EMBL" id="PIQ71687.1"/>
    </source>
</evidence>
<dbReference type="Pfam" id="PF01458">
    <property type="entry name" value="SUFBD_core"/>
    <property type="match status" value="1"/>
</dbReference>
<proteinExistence type="predicted"/>
<dbReference type="GO" id="GO:0016226">
    <property type="term" value="P:iron-sulfur cluster assembly"/>
    <property type="evidence" value="ECO:0007669"/>
    <property type="project" value="InterPro"/>
</dbReference>
<reference evidence="2 3" key="1">
    <citation type="submission" date="2017-09" db="EMBL/GenBank/DDBJ databases">
        <title>Depth-based differentiation of microbial function through sediment-hosted aquifers and enrichment of novel symbionts in the deep terrestrial subsurface.</title>
        <authorList>
            <person name="Probst A.J."/>
            <person name="Ladd B."/>
            <person name="Jarett J.K."/>
            <person name="Geller-Mcgrath D.E."/>
            <person name="Sieber C.M."/>
            <person name="Emerson J.B."/>
            <person name="Anantharaman K."/>
            <person name="Thomas B.C."/>
            <person name="Malmstrom R."/>
            <person name="Stieglmeier M."/>
            <person name="Klingl A."/>
            <person name="Woyke T."/>
            <person name="Ryan C.M."/>
            <person name="Banfield J.F."/>
        </authorList>
    </citation>
    <scope>NUCLEOTIDE SEQUENCE [LARGE SCALE GENOMIC DNA]</scope>
    <source>
        <strain evidence="2">CG11_big_fil_rev_8_21_14_0_20_37_16</strain>
    </source>
</reference>
<dbReference type="InterPro" id="IPR037284">
    <property type="entry name" value="SUF_FeS_clus_asmbl_SufBD_sf"/>
</dbReference>
<accession>A0A2H0KKA1</accession>
<name>A0A2H0KKA1_9BACT</name>
<comment type="caution">
    <text evidence="2">The sequence shown here is derived from an EMBL/GenBank/DDBJ whole genome shotgun (WGS) entry which is preliminary data.</text>
</comment>
<dbReference type="Proteomes" id="UP000229497">
    <property type="component" value="Unassembled WGS sequence"/>
</dbReference>
<evidence type="ECO:0000313" key="3">
    <source>
        <dbReference type="Proteomes" id="UP000229497"/>
    </source>
</evidence>
<protein>
    <recommendedName>
        <fullName evidence="1">SUF system FeS cluster assembly SufBD core domain-containing protein</fullName>
    </recommendedName>
</protein>
<organism evidence="2 3">
    <name type="scientific">Candidatus Roizmanbacteria bacterium CG11_big_fil_rev_8_21_14_0_20_37_16</name>
    <dbReference type="NCBI Taxonomy" id="1974857"/>
    <lineage>
        <taxon>Bacteria</taxon>
        <taxon>Candidatus Roizmaniibacteriota</taxon>
    </lineage>
</organism>
<gene>
    <name evidence="2" type="ORF">COV87_01965</name>
</gene>
<dbReference type="PANTHER" id="PTHR43575:SF1">
    <property type="entry name" value="PROTEIN ABCI7, CHLOROPLASTIC"/>
    <property type="match status" value="1"/>
</dbReference>
<dbReference type="SUPFAM" id="SSF101960">
    <property type="entry name" value="Stabilizer of iron transporter SufD"/>
    <property type="match status" value="1"/>
</dbReference>
<sequence length="190" mass="21348">MKPHFISINGKNNTVVLDKPGRYIIYFSNISGTISCRIEAENVEAYLVGLYDMHKSEKYVVHTEQIHISPHSFSDLFVLSVAQGSSSLAFSGLIRIEKNAQQSHAYQKNQNLILSNDAFVDSRPILEILADDVFCTHGSTSGPISKDQIQYLRMRGLSLKEAEEVSVEGFKQQVYDKLHTLGIDKYVGHK</sequence>
<dbReference type="InterPro" id="IPR000825">
    <property type="entry name" value="SUF_FeS_clus_asmbl_SufBD_core"/>
</dbReference>
<evidence type="ECO:0000259" key="1">
    <source>
        <dbReference type="Pfam" id="PF01458"/>
    </source>
</evidence>
<feature type="domain" description="SUF system FeS cluster assembly SufBD core" evidence="1">
    <location>
        <begin position="33"/>
        <end position="170"/>
    </location>
</feature>